<dbReference type="Proteomes" id="UP001432099">
    <property type="component" value="Chromosome"/>
</dbReference>
<keyword evidence="2" id="KW-1185">Reference proteome</keyword>
<name>A0ABN6ZA46_9FIRM</name>
<protein>
    <submittedName>
        <fullName evidence="1">Uncharacterized protein</fullName>
    </submittedName>
</protein>
<proteinExistence type="predicted"/>
<dbReference type="EMBL" id="AP028127">
    <property type="protein sequence ID" value="BEH90722.1"/>
    <property type="molecule type" value="Genomic_DNA"/>
</dbReference>
<evidence type="ECO:0000313" key="1">
    <source>
        <dbReference type="EMBL" id="BEH90722.1"/>
    </source>
</evidence>
<organism evidence="1 2">
    <name type="scientific">Turicibacter faecis</name>
    <dbReference type="NCBI Taxonomy" id="2963365"/>
    <lineage>
        <taxon>Bacteria</taxon>
        <taxon>Bacillati</taxon>
        <taxon>Bacillota</taxon>
        <taxon>Erysipelotrichia</taxon>
        <taxon>Erysipelotrichales</taxon>
        <taxon>Turicibacteraceae</taxon>
        <taxon>Turicibacter</taxon>
    </lineage>
</organism>
<evidence type="ECO:0000313" key="2">
    <source>
        <dbReference type="Proteomes" id="UP001432099"/>
    </source>
</evidence>
<reference evidence="1" key="1">
    <citation type="journal article" date="2024" name="Int. J. Syst. Evol. Microbiol.">
        <title>Turicibacter faecis sp. nov., isolated from faeces of heart failure mouse model.</title>
        <authorList>
            <person name="Imamura Y."/>
            <person name="Motooka D."/>
            <person name="Nakajima Y."/>
            <person name="Ito S."/>
            <person name="Kitakaze M."/>
            <person name="Iida T."/>
            <person name="Nakamura S."/>
        </authorList>
    </citation>
    <scope>NUCLEOTIDE SEQUENCE</scope>
    <source>
        <strain evidence="1">TC023</strain>
    </source>
</reference>
<sequence>MEEVSGLEVGYQKLFVESLMLSVNQVRIEDLAMGAEVELQFPLKDKWGQLLACIYGEGSLEDGGYSFQAGRPQLGSSFSIGNVMGVRKLLRLKGYQRVIDKDPQDKLSSIWGEGMKLPVIEIS</sequence>
<accession>A0ABN6ZA46</accession>
<dbReference type="RefSeq" id="WP_262953898.1">
    <property type="nucleotide sequence ID" value="NZ_AP028127.1"/>
</dbReference>
<gene>
    <name evidence="1" type="ORF">T23_08240</name>
</gene>